<dbReference type="PRINTS" id="PR00039">
    <property type="entry name" value="HTHLYSR"/>
</dbReference>
<evidence type="ECO:0000256" key="1">
    <source>
        <dbReference type="ARBA" id="ARBA00009437"/>
    </source>
</evidence>
<evidence type="ECO:0000313" key="7">
    <source>
        <dbReference type="Proteomes" id="UP000094849"/>
    </source>
</evidence>
<dbReference type="Proteomes" id="UP000094849">
    <property type="component" value="Unassembled WGS sequence"/>
</dbReference>
<protein>
    <submittedName>
        <fullName evidence="6">LysR family transcriptional regulator</fullName>
    </submittedName>
</protein>
<dbReference type="InterPro" id="IPR036388">
    <property type="entry name" value="WH-like_DNA-bd_sf"/>
</dbReference>
<sequence>MIELTHLRIVAALQQHGTLTKAANALCLSQSALSHQIRYLEQKLGVEIWVKEGRRLRLTRAGNLLLETAEKVLPLVQQSQRTLKAYADGQKGVLRLGVECYPCYEWLTGVMAAYLKSNPQVDVDIFQRFRFSGFEGVLNFHIDMLITPDRVDHPGLHYEALFEHELKLLVPQTHPLAEKDWVTPEQLAKEVLITFPVDEERLDVLNGFLWPAGVRPQQHKQIESIEIMLQLVALSRGVTVIPDWLIERACGSLPLKSLRLGRQGMQRKLYAAYRTEDQQLSYQQAFITVAGSMSHMVV</sequence>
<reference evidence="6 7" key="1">
    <citation type="submission" date="2016-03" db="EMBL/GenBank/DDBJ databases">
        <title>Chemosynthetic sulphur-oxidizing symbionts of marine invertebrate animals are capable of nitrogen fixation.</title>
        <authorList>
            <person name="Petersen J.M."/>
            <person name="Kemper A."/>
            <person name="Gruber-Vodicka H."/>
            <person name="Cardini U."/>
            <person name="Geest Mvander."/>
            <person name="Kleiner M."/>
            <person name="Bulgheresi S."/>
            <person name="Fussmann M."/>
            <person name="Herbold C."/>
            <person name="Seah B.K.B."/>
            <person name="Antony C.Paul."/>
            <person name="Liu D."/>
            <person name="Belitz A."/>
            <person name="Weber M."/>
        </authorList>
    </citation>
    <scope>NUCLEOTIDE SEQUENCE [LARGE SCALE GENOMIC DNA]</scope>
    <source>
        <strain evidence="6">G_D</strain>
    </source>
</reference>
<dbReference type="STRING" id="1818881.A3196_05710"/>
<dbReference type="SUPFAM" id="SSF53850">
    <property type="entry name" value="Periplasmic binding protein-like II"/>
    <property type="match status" value="1"/>
</dbReference>
<dbReference type="Pfam" id="PF03466">
    <property type="entry name" value="LysR_substrate"/>
    <property type="match status" value="1"/>
</dbReference>
<dbReference type="EMBL" id="LVJZ01000003">
    <property type="protein sequence ID" value="ODB96300.1"/>
    <property type="molecule type" value="Genomic_DNA"/>
</dbReference>
<dbReference type="PANTHER" id="PTHR30126">
    <property type="entry name" value="HTH-TYPE TRANSCRIPTIONAL REGULATOR"/>
    <property type="match status" value="1"/>
</dbReference>
<dbReference type="InterPro" id="IPR000847">
    <property type="entry name" value="LysR_HTH_N"/>
</dbReference>
<feature type="domain" description="HTH lysR-type" evidence="5">
    <location>
        <begin position="2"/>
        <end position="59"/>
    </location>
</feature>
<dbReference type="InterPro" id="IPR005119">
    <property type="entry name" value="LysR_subst-bd"/>
</dbReference>
<dbReference type="Gene3D" id="1.10.10.10">
    <property type="entry name" value="Winged helix-like DNA-binding domain superfamily/Winged helix DNA-binding domain"/>
    <property type="match status" value="1"/>
</dbReference>
<dbReference type="PANTHER" id="PTHR30126:SF25">
    <property type="entry name" value="HTH-TYPE TRANSCRIPTIONAL REGULATOR METR"/>
    <property type="match status" value="1"/>
</dbReference>
<dbReference type="Gene3D" id="3.40.190.10">
    <property type="entry name" value="Periplasmic binding protein-like II"/>
    <property type="match status" value="2"/>
</dbReference>
<dbReference type="SUPFAM" id="SSF46785">
    <property type="entry name" value="Winged helix' DNA-binding domain"/>
    <property type="match status" value="1"/>
</dbReference>
<keyword evidence="3" id="KW-0238">DNA-binding</keyword>
<dbReference type="GO" id="GO:0000976">
    <property type="term" value="F:transcription cis-regulatory region binding"/>
    <property type="evidence" value="ECO:0007669"/>
    <property type="project" value="TreeGrafter"/>
</dbReference>
<dbReference type="InterPro" id="IPR036390">
    <property type="entry name" value="WH_DNA-bd_sf"/>
</dbReference>
<dbReference type="GO" id="GO:0003700">
    <property type="term" value="F:DNA-binding transcription factor activity"/>
    <property type="evidence" value="ECO:0007669"/>
    <property type="project" value="InterPro"/>
</dbReference>
<dbReference type="RefSeq" id="WP_069024237.1">
    <property type="nucleotide sequence ID" value="NZ_LVJZ01000003.1"/>
</dbReference>
<keyword evidence="7" id="KW-1185">Reference proteome</keyword>
<organism evidence="6 7">
    <name type="scientific">Candidatus Thiodiazotropha endoloripes</name>
    <dbReference type="NCBI Taxonomy" id="1818881"/>
    <lineage>
        <taxon>Bacteria</taxon>
        <taxon>Pseudomonadati</taxon>
        <taxon>Pseudomonadota</taxon>
        <taxon>Gammaproteobacteria</taxon>
        <taxon>Chromatiales</taxon>
        <taxon>Sedimenticolaceae</taxon>
        <taxon>Candidatus Thiodiazotropha</taxon>
    </lineage>
</organism>
<name>A0A1E2UNH6_9GAMM</name>
<evidence type="ECO:0000256" key="4">
    <source>
        <dbReference type="ARBA" id="ARBA00023163"/>
    </source>
</evidence>
<keyword evidence="2" id="KW-0805">Transcription regulation</keyword>
<proteinExistence type="inferred from homology"/>
<keyword evidence="4" id="KW-0804">Transcription</keyword>
<comment type="caution">
    <text evidence="6">The sequence shown here is derived from an EMBL/GenBank/DDBJ whole genome shotgun (WGS) entry which is preliminary data.</text>
</comment>
<comment type="similarity">
    <text evidence="1">Belongs to the LysR transcriptional regulatory family.</text>
</comment>
<dbReference type="AlphaFoldDB" id="A0A1E2UNH6"/>
<evidence type="ECO:0000259" key="5">
    <source>
        <dbReference type="PROSITE" id="PS50931"/>
    </source>
</evidence>
<dbReference type="PROSITE" id="PS50931">
    <property type="entry name" value="HTH_LYSR"/>
    <property type="match status" value="1"/>
</dbReference>
<evidence type="ECO:0000256" key="3">
    <source>
        <dbReference type="ARBA" id="ARBA00023125"/>
    </source>
</evidence>
<gene>
    <name evidence="6" type="ORF">A3196_05710</name>
</gene>
<dbReference type="Pfam" id="PF00126">
    <property type="entry name" value="HTH_1"/>
    <property type="match status" value="1"/>
</dbReference>
<accession>A0A1E2UNH6</accession>
<evidence type="ECO:0000313" key="6">
    <source>
        <dbReference type="EMBL" id="ODB96300.1"/>
    </source>
</evidence>
<evidence type="ECO:0000256" key="2">
    <source>
        <dbReference type="ARBA" id="ARBA00023015"/>
    </source>
</evidence>